<proteinExistence type="predicted"/>
<sequence length="153" mass="17522">MNDFDFFIGSWTVVNRRLETLFSGCEVWDTFTGTTTCVPLFDGGGNTEEIRFPDRGFRGFTLRLFDVERKEWSIYWANSRTGRLEPPVVGTFTGGRGDFYGDDTHEGKPIRAHYIWSDITATSARWEQEFSADGGRTWESNWVMEFTRTASGA</sequence>
<evidence type="ECO:0000313" key="1">
    <source>
        <dbReference type="EMBL" id="SED57450.1"/>
    </source>
</evidence>
<reference evidence="2" key="1">
    <citation type="submission" date="2016-10" db="EMBL/GenBank/DDBJ databases">
        <authorList>
            <person name="Varghese N."/>
            <person name="Submissions S."/>
        </authorList>
    </citation>
    <scope>NUCLEOTIDE SEQUENCE [LARGE SCALE GENOMIC DNA]</scope>
    <source>
        <strain evidence="2">DSM 44544</strain>
    </source>
</reference>
<organism evidence="1 2">
    <name type="scientific">Amycolatopsis tolypomycina</name>
    <dbReference type="NCBI Taxonomy" id="208445"/>
    <lineage>
        <taxon>Bacteria</taxon>
        <taxon>Bacillati</taxon>
        <taxon>Actinomycetota</taxon>
        <taxon>Actinomycetes</taxon>
        <taxon>Pseudonocardiales</taxon>
        <taxon>Pseudonocardiaceae</taxon>
        <taxon>Amycolatopsis</taxon>
    </lineage>
</organism>
<protein>
    <recommendedName>
        <fullName evidence="3">DUF1579 domain-containing protein</fullName>
    </recommendedName>
</protein>
<dbReference type="EMBL" id="FNSO01000004">
    <property type="protein sequence ID" value="SED57450.1"/>
    <property type="molecule type" value="Genomic_DNA"/>
</dbReference>
<dbReference type="AlphaFoldDB" id="A0A1H5BTV3"/>
<evidence type="ECO:0000313" key="2">
    <source>
        <dbReference type="Proteomes" id="UP000199622"/>
    </source>
</evidence>
<dbReference type="OrthoDB" id="9814791at2"/>
<dbReference type="STRING" id="208445.SAMN04489727_8427"/>
<evidence type="ECO:0008006" key="3">
    <source>
        <dbReference type="Google" id="ProtNLM"/>
    </source>
</evidence>
<keyword evidence="2" id="KW-1185">Reference proteome</keyword>
<name>A0A1H5BTV3_9PSEU</name>
<accession>A0A1H5BTV3</accession>
<dbReference type="Proteomes" id="UP000199622">
    <property type="component" value="Unassembled WGS sequence"/>
</dbReference>
<gene>
    <name evidence="1" type="ORF">SAMN04489727_8427</name>
</gene>
<dbReference type="RefSeq" id="WP_091317685.1">
    <property type="nucleotide sequence ID" value="NZ_FNSO01000004.1"/>
</dbReference>